<dbReference type="GO" id="GO:0006366">
    <property type="term" value="P:transcription by RNA polymerase II"/>
    <property type="evidence" value="ECO:0007669"/>
    <property type="project" value="TreeGrafter"/>
</dbReference>
<protein>
    <recommendedName>
        <fullName evidence="1">RNA polymerase Rpb5 N-terminal domain-containing protein</fullName>
    </recommendedName>
</protein>
<dbReference type="PANTHER" id="PTHR10535:SF12">
    <property type="entry name" value="DNA-DIRECTED RNA POLYMERASE V SUBUNIT 5C"/>
    <property type="match status" value="1"/>
</dbReference>
<feature type="domain" description="RNA polymerase Rpb5 N-terminal" evidence="1">
    <location>
        <begin position="1"/>
        <end position="69"/>
    </location>
</feature>
<dbReference type="PANTHER" id="PTHR10535">
    <property type="entry name" value="DNA-DIRECTED RNA POLYMERASES I, II, AND III SUBUNIT RPABC1"/>
    <property type="match status" value="1"/>
</dbReference>
<reference evidence="2" key="1">
    <citation type="journal article" date="2021" name="J. Hered.">
        <title>Genome Assembly of Salicaceae Populus deltoides (Eastern Cottonwood) I-69 Based on Nanopore Sequencing and Hi-C Technologies.</title>
        <authorList>
            <person name="Bai S."/>
            <person name="Wu H."/>
            <person name="Zhang J."/>
            <person name="Pan Z."/>
            <person name="Zhao W."/>
            <person name="Li Z."/>
            <person name="Tong C."/>
        </authorList>
    </citation>
    <scope>NUCLEOTIDE SEQUENCE</scope>
    <source>
        <tissue evidence="2">Leaf</tissue>
    </source>
</reference>
<dbReference type="Pfam" id="PF03871">
    <property type="entry name" value="RNA_pol_Rpb5_N"/>
    <property type="match status" value="1"/>
</dbReference>
<proteinExistence type="predicted"/>
<evidence type="ECO:0000313" key="3">
    <source>
        <dbReference type="Proteomes" id="UP000807159"/>
    </source>
</evidence>
<dbReference type="GO" id="GO:0003899">
    <property type="term" value="F:DNA-directed RNA polymerase activity"/>
    <property type="evidence" value="ECO:0007669"/>
    <property type="project" value="InterPro"/>
</dbReference>
<dbReference type="GO" id="GO:0003677">
    <property type="term" value="F:DNA binding"/>
    <property type="evidence" value="ECO:0007669"/>
    <property type="project" value="InterPro"/>
</dbReference>
<dbReference type="SUPFAM" id="SSF53036">
    <property type="entry name" value="Eukaryotic RPB5 N-terminal domain"/>
    <property type="match status" value="1"/>
</dbReference>
<dbReference type="InterPro" id="IPR014381">
    <property type="entry name" value="Arch_Rpo5/euc_Rpb5"/>
</dbReference>
<dbReference type="InterPro" id="IPR036710">
    <property type="entry name" value="RNA_pol_Rpb5_N_sf"/>
</dbReference>
<accession>A0A8T2Z6N0</accession>
<dbReference type="EMBL" id="JACEGQ020000003">
    <property type="protein sequence ID" value="KAH8512692.1"/>
    <property type="molecule type" value="Genomic_DNA"/>
</dbReference>
<evidence type="ECO:0000259" key="1">
    <source>
        <dbReference type="Pfam" id="PF03871"/>
    </source>
</evidence>
<dbReference type="GO" id="GO:0042797">
    <property type="term" value="P:tRNA transcription by RNA polymerase III"/>
    <property type="evidence" value="ECO:0007669"/>
    <property type="project" value="TreeGrafter"/>
</dbReference>
<dbReference type="InterPro" id="IPR005571">
    <property type="entry name" value="RNA_pol_Rpb5_N"/>
</dbReference>
<keyword evidence="3" id="KW-1185">Reference proteome</keyword>
<sequence>MHKDRGYDVADTELTRSLMEFRSIFGNCPDLDSLRFSISLRSNPYNKNLVIFMGTDEIRTANIRAVYGQILSKESIQGLILILQSKMNHFAKKEPEKFPFKVKVFQVHPPVV</sequence>
<dbReference type="Proteomes" id="UP000807159">
    <property type="component" value="Chromosome 3"/>
</dbReference>
<dbReference type="Gene3D" id="3.40.1340.10">
    <property type="entry name" value="RNA polymerase, Rpb5, N-terminal domain"/>
    <property type="match status" value="1"/>
</dbReference>
<evidence type="ECO:0000313" key="2">
    <source>
        <dbReference type="EMBL" id="KAH8512692.1"/>
    </source>
</evidence>
<gene>
    <name evidence="2" type="ORF">H0E87_006112</name>
</gene>
<organism evidence="2 3">
    <name type="scientific">Populus deltoides</name>
    <name type="common">Eastern poplar</name>
    <name type="synonym">Eastern cottonwood</name>
    <dbReference type="NCBI Taxonomy" id="3696"/>
    <lineage>
        <taxon>Eukaryota</taxon>
        <taxon>Viridiplantae</taxon>
        <taxon>Streptophyta</taxon>
        <taxon>Embryophyta</taxon>
        <taxon>Tracheophyta</taxon>
        <taxon>Spermatophyta</taxon>
        <taxon>Magnoliopsida</taxon>
        <taxon>eudicotyledons</taxon>
        <taxon>Gunneridae</taxon>
        <taxon>Pentapetalae</taxon>
        <taxon>rosids</taxon>
        <taxon>fabids</taxon>
        <taxon>Malpighiales</taxon>
        <taxon>Salicaceae</taxon>
        <taxon>Saliceae</taxon>
        <taxon>Populus</taxon>
    </lineage>
</organism>
<dbReference type="AlphaFoldDB" id="A0A8T2Z6N0"/>
<comment type="caution">
    <text evidence="2">The sequence shown here is derived from an EMBL/GenBank/DDBJ whole genome shotgun (WGS) entry which is preliminary data.</text>
</comment>
<name>A0A8T2Z6N0_POPDE</name>
<dbReference type="GO" id="GO:0006362">
    <property type="term" value="P:transcription elongation by RNA polymerase I"/>
    <property type="evidence" value="ECO:0007669"/>
    <property type="project" value="TreeGrafter"/>
</dbReference>